<organism evidence="3 4">
    <name type="scientific">Allorhodopirellula heiligendammensis</name>
    <dbReference type="NCBI Taxonomy" id="2714739"/>
    <lineage>
        <taxon>Bacteria</taxon>
        <taxon>Pseudomonadati</taxon>
        <taxon>Planctomycetota</taxon>
        <taxon>Planctomycetia</taxon>
        <taxon>Pirellulales</taxon>
        <taxon>Pirellulaceae</taxon>
        <taxon>Allorhodopirellula</taxon>
    </lineage>
</organism>
<evidence type="ECO:0000256" key="1">
    <source>
        <dbReference type="ARBA" id="ARBA00022676"/>
    </source>
</evidence>
<sequence length="276" mass="30811">MMQSVDNGSVVAESLAKVPPPADAVVQLQGVSIDNLTEQEVIDKIASGINLGSGGCVVTVNLDHMRRCHYDPSYLELVKEAELVVADGMPLVWATRLQNTPLPERVAGSSLSLSLAHRLAEDGRTLFLLGGNDGVAEEAGRELSKRFAGLKIVGSYCPPFGFENDRNELDQITRVLKSAQPDVVYVALGSPKQERLIQMLRHELPQTWWLGVGISLSFVTGDVSRAPEWVQRLGLEWGYRLIQEPTRLWRRYLVEGLPFFARMMATSLRRRWRIFN</sequence>
<evidence type="ECO:0000313" key="3">
    <source>
        <dbReference type="EMBL" id="TWU18090.1"/>
    </source>
</evidence>
<keyword evidence="2 3" id="KW-0808">Transferase</keyword>
<dbReference type="GO" id="GO:0047244">
    <property type="term" value="F:N-acetylglucosaminyldiphosphoundecaprenol N-acetyl-beta-D-mannosaminyltransferase activity"/>
    <property type="evidence" value="ECO:0007669"/>
    <property type="project" value="UniProtKB-EC"/>
</dbReference>
<dbReference type="Pfam" id="PF03808">
    <property type="entry name" value="Glyco_tran_WecG"/>
    <property type="match status" value="1"/>
</dbReference>
<dbReference type="RefSeq" id="WP_302117119.1">
    <property type="nucleotide sequence ID" value="NZ_SJPU01000001.1"/>
</dbReference>
<comment type="caution">
    <text evidence="3">The sequence shown here is derived from an EMBL/GenBank/DDBJ whole genome shotgun (WGS) entry which is preliminary data.</text>
</comment>
<dbReference type="AlphaFoldDB" id="A0A5C6C0M3"/>
<keyword evidence="1 3" id="KW-0328">Glycosyltransferase</keyword>
<protein>
    <submittedName>
        <fullName evidence="3">N-acetylmannosaminyltransferase</fullName>
        <ecNumber evidence="3">2.4.1.187</ecNumber>
    </submittedName>
</protein>
<dbReference type="PANTHER" id="PTHR34136">
    <property type="match status" value="1"/>
</dbReference>
<proteinExistence type="predicted"/>
<name>A0A5C6C0M3_9BACT</name>
<reference evidence="3 4" key="1">
    <citation type="journal article" date="2020" name="Antonie Van Leeuwenhoek">
        <title>Rhodopirellula heiligendammensis sp. nov., Rhodopirellula pilleata sp. nov., and Rhodopirellula solitaria sp. nov. isolated from natural or artificial marine surfaces in Northern Germany and California, USA, and emended description of the genus Rhodopirellula.</title>
        <authorList>
            <person name="Kallscheuer N."/>
            <person name="Wiegand S."/>
            <person name="Jogler M."/>
            <person name="Boedeker C."/>
            <person name="Peeters S.H."/>
            <person name="Rast P."/>
            <person name="Heuer A."/>
            <person name="Jetten M.S.M."/>
            <person name="Rohde M."/>
            <person name="Jogler C."/>
        </authorList>
    </citation>
    <scope>NUCLEOTIDE SEQUENCE [LARGE SCALE GENOMIC DNA]</scope>
    <source>
        <strain evidence="3 4">Poly21</strain>
    </source>
</reference>
<dbReference type="PANTHER" id="PTHR34136:SF1">
    <property type="entry name" value="UDP-N-ACETYL-D-MANNOSAMINURONIC ACID TRANSFERASE"/>
    <property type="match status" value="1"/>
</dbReference>
<keyword evidence="4" id="KW-1185">Reference proteome</keyword>
<evidence type="ECO:0000256" key="2">
    <source>
        <dbReference type="ARBA" id="ARBA00022679"/>
    </source>
</evidence>
<accession>A0A5C6C0M3</accession>
<dbReference type="NCBIfam" id="TIGR00696">
    <property type="entry name" value="wecG_tagA_cpsF"/>
    <property type="match status" value="1"/>
</dbReference>
<dbReference type="EC" id="2.4.1.187" evidence="3"/>
<dbReference type="Proteomes" id="UP000319908">
    <property type="component" value="Unassembled WGS sequence"/>
</dbReference>
<dbReference type="CDD" id="cd06533">
    <property type="entry name" value="Glyco_transf_WecG_TagA"/>
    <property type="match status" value="1"/>
</dbReference>
<gene>
    <name evidence="3" type="primary">tagA</name>
    <name evidence="3" type="ORF">Poly21_02450</name>
</gene>
<dbReference type="InterPro" id="IPR004629">
    <property type="entry name" value="WecG_TagA_CpsF"/>
</dbReference>
<evidence type="ECO:0000313" key="4">
    <source>
        <dbReference type="Proteomes" id="UP000319908"/>
    </source>
</evidence>
<dbReference type="EMBL" id="SJPU01000001">
    <property type="protein sequence ID" value="TWU18090.1"/>
    <property type="molecule type" value="Genomic_DNA"/>
</dbReference>